<organism evidence="2">
    <name type="scientific">Zea mays</name>
    <name type="common">Maize</name>
    <dbReference type="NCBI Taxonomy" id="4577"/>
    <lineage>
        <taxon>Eukaryota</taxon>
        <taxon>Viridiplantae</taxon>
        <taxon>Streptophyta</taxon>
        <taxon>Embryophyta</taxon>
        <taxon>Tracheophyta</taxon>
        <taxon>Spermatophyta</taxon>
        <taxon>Magnoliopsida</taxon>
        <taxon>Liliopsida</taxon>
        <taxon>Poales</taxon>
        <taxon>Poaceae</taxon>
        <taxon>PACMAD clade</taxon>
        <taxon>Panicoideae</taxon>
        <taxon>Andropogonodae</taxon>
        <taxon>Andropogoneae</taxon>
        <taxon>Tripsacinae</taxon>
        <taxon>Zea</taxon>
    </lineage>
</organism>
<reference evidence="2" key="1">
    <citation type="journal article" date="2009" name="PLoS Genet.">
        <title>Sequencing, mapping, and analysis of 27,455 maize full-length cDNAs.</title>
        <authorList>
            <person name="Soderlund C."/>
            <person name="Descour A."/>
            <person name="Kudrna D."/>
            <person name="Bomhoff M."/>
            <person name="Boyd L."/>
            <person name="Currie J."/>
            <person name="Angelova A."/>
            <person name="Collura K."/>
            <person name="Wissotski M."/>
            <person name="Ashley E."/>
            <person name="Morrow D."/>
            <person name="Fernandes J."/>
            <person name="Walbot V."/>
            <person name="Yu Y."/>
        </authorList>
    </citation>
    <scope>NUCLEOTIDE SEQUENCE</scope>
    <source>
        <strain evidence="2">B73</strain>
    </source>
</reference>
<protein>
    <submittedName>
        <fullName evidence="2">Uncharacterized protein</fullName>
    </submittedName>
</protein>
<accession>C4J1W1</accession>
<feature type="compositionally biased region" description="Basic and acidic residues" evidence="1">
    <location>
        <begin position="14"/>
        <end position="31"/>
    </location>
</feature>
<dbReference type="AlphaFoldDB" id="C4J1W1"/>
<evidence type="ECO:0000256" key="1">
    <source>
        <dbReference type="SAM" id="MobiDB-lite"/>
    </source>
</evidence>
<evidence type="ECO:0000313" key="2">
    <source>
        <dbReference type="EMBL" id="ACR35161.1"/>
    </source>
</evidence>
<feature type="region of interest" description="Disordered" evidence="1">
    <location>
        <begin position="1"/>
        <end position="54"/>
    </location>
</feature>
<sequence length="111" mass="11949">MSVPALSPAGTMSPDDRMQNSKSSAESEARHSQIPCSSPSCPSLAAPTSPRALAVPREDTEVQCQCFPQVHLGFSVPARLGRIQHSSAPPKHCHYDVYACVRTGDPKVLHR</sequence>
<proteinExistence type="evidence at transcript level"/>
<reference evidence="2" key="2">
    <citation type="submission" date="2012-06" db="EMBL/GenBank/DDBJ databases">
        <authorList>
            <person name="Yu Y."/>
            <person name="Currie J."/>
            <person name="Lomeli R."/>
            <person name="Angelova A."/>
            <person name="Collura K."/>
            <person name="Wissotski M."/>
            <person name="Campos D."/>
            <person name="Kudrna D."/>
            <person name="Golser W."/>
            <person name="Ashely E."/>
            <person name="Descour A."/>
            <person name="Fernandes J."/>
            <person name="Soderlund C."/>
            <person name="Walbot V."/>
        </authorList>
    </citation>
    <scope>NUCLEOTIDE SEQUENCE</scope>
    <source>
        <strain evidence="2">B73</strain>
    </source>
</reference>
<dbReference type="ExpressionAtlas" id="C4J1W1">
    <property type="expression patterns" value="baseline and differential"/>
</dbReference>
<dbReference type="EMBL" id="BT084808">
    <property type="protein sequence ID" value="ACR35161.1"/>
    <property type="molecule type" value="mRNA"/>
</dbReference>
<feature type="compositionally biased region" description="Low complexity" evidence="1">
    <location>
        <begin position="35"/>
        <end position="50"/>
    </location>
</feature>
<name>C4J1W1_MAIZE</name>